<dbReference type="EMBL" id="JBEAFC010000007">
    <property type="protein sequence ID" value="KAL1550352.1"/>
    <property type="molecule type" value="Genomic_DNA"/>
</dbReference>
<dbReference type="AlphaFoldDB" id="A0ABD1H271"/>
<feature type="compositionally biased region" description="Basic and acidic residues" evidence="1">
    <location>
        <begin position="101"/>
        <end position="110"/>
    </location>
</feature>
<protein>
    <submittedName>
        <fullName evidence="3">Uncharacterized protein</fullName>
    </submittedName>
</protein>
<comment type="caution">
    <text evidence="3">The sequence shown here is derived from an EMBL/GenBank/DDBJ whole genome shotgun (WGS) entry which is preliminary data.</text>
</comment>
<feature type="region of interest" description="Disordered" evidence="1">
    <location>
        <begin position="92"/>
        <end position="124"/>
    </location>
</feature>
<dbReference type="Proteomes" id="UP001567538">
    <property type="component" value="Unassembled WGS sequence"/>
</dbReference>
<reference evidence="3 4" key="1">
    <citation type="submission" date="2024-06" db="EMBL/GenBank/DDBJ databases">
        <title>A chromosome level genome sequence of Diviner's sage (Salvia divinorum).</title>
        <authorList>
            <person name="Ford S.A."/>
            <person name="Ro D.-K."/>
            <person name="Ness R.W."/>
            <person name="Phillips M.A."/>
        </authorList>
    </citation>
    <scope>NUCLEOTIDE SEQUENCE [LARGE SCALE GENOMIC DNA]</scope>
    <source>
        <strain evidence="3">SAF-2024a</strain>
        <tissue evidence="3">Leaf</tissue>
    </source>
</reference>
<organism evidence="3 4">
    <name type="scientific">Salvia divinorum</name>
    <name type="common">Maria pastora</name>
    <name type="synonym">Diviner's sage</name>
    <dbReference type="NCBI Taxonomy" id="28513"/>
    <lineage>
        <taxon>Eukaryota</taxon>
        <taxon>Viridiplantae</taxon>
        <taxon>Streptophyta</taxon>
        <taxon>Embryophyta</taxon>
        <taxon>Tracheophyta</taxon>
        <taxon>Spermatophyta</taxon>
        <taxon>Magnoliopsida</taxon>
        <taxon>eudicotyledons</taxon>
        <taxon>Gunneridae</taxon>
        <taxon>Pentapetalae</taxon>
        <taxon>asterids</taxon>
        <taxon>lamiids</taxon>
        <taxon>Lamiales</taxon>
        <taxon>Lamiaceae</taxon>
        <taxon>Nepetoideae</taxon>
        <taxon>Mentheae</taxon>
        <taxon>Salviinae</taxon>
        <taxon>Salvia</taxon>
        <taxon>Salvia subgen. Calosphace</taxon>
    </lineage>
</organism>
<gene>
    <name evidence="3" type="ORF">AAHA92_18326</name>
</gene>
<evidence type="ECO:0000256" key="1">
    <source>
        <dbReference type="SAM" id="MobiDB-lite"/>
    </source>
</evidence>
<sequence length="124" mass="13860">MFLSGQSTSSASYKKWANAHTTNYHSQPFVISTYPHFNFLDKKMSNNHTTKFVFLFFILLPSLLSTSAVHPANAKPLWRKLLLSSNSLFVTKAKSSGSTLEPEKAMENGPRKRPPSASNPTQNK</sequence>
<accession>A0ABD1H271</accession>
<name>A0ABD1H271_SALDI</name>
<keyword evidence="2" id="KW-0812">Transmembrane</keyword>
<evidence type="ECO:0000313" key="3">
    <source>
        <dbReference type="EMBL" id="KAL1550352.1"/>
    </source>
</evidence>
<keyword evidence="2" id="KW-0472">Membrane</keyword>
<keyword evidence="4" id="KW-1185">Reference proteome</keyword>
<evidence type="ECO:0000313" key="4">
    <source>
        <dbReference type="Proteomes" id="UP001567538"/>
    </source>
</evidence>
<evidence type="ECO:0000256" key="2">
    <source>
        <dbReference type="SAM" id="Phobius"/>
    </source>
</evidence>
<keyword evidence="2" id="KW-1133">Transmembrane helix</keyword>
<proteinExistence type="predicted"/>
<feature type="transmembrane region" description="Helical" evidence="2">
    <location>
        <begin position="52"/>
        <end position="72"/>
    </location>
</feature>